<accession>A0A2K8MI98</accession>
<reference evidence="2 3" key="1">
    <citation type="submission" date="2017-11" db="EMBL/GenBank/DDBJ databases">
        <title>Complete genome sequence of Sphingomonas sp. Strain Cra20, a psychrotolerant potential plant growth promoting rhizobacteria.</title>
        <authorList>
            <person name="Luo Y."/>
        </authorList>
    </citation>
    <scope>NUCLEOTIDE SEQUENCE [LARGE SCALE GENOMIC DNA]</scope>
    <source>
        <strain evidence="2 3">Cra20</strain>
    </source>
</reference>
<evidence type="ECO:0000313" key="3">
    <source>
        <dbReference type="Proteomes" id="UP000229081"/>
    </source>
</evidence>
<dbReference type="GO" id="GO:0006355">
    <property type="term" value="P:regulation of DNA-templated transcription"/>
    <property type="evidence" value="ECO:0007669"/>
    <property type="project" value="InterPro"/>
</dbReference>
<dbReference type="AlphaFoldDB" id="A0A2K8MI98"/>
<dbReference type="Gene3D" id="1.10.10.10">
    <property type="entry name" value="Winged helix-like DNA-binding domain superfamily/Winged helix DNA-binding domain"/>
    <property type="match status" value="1"/>
</dbReference>
<sequence>MAELALHLLGARIALGTAGAAIVLPSIGWSLIGSVLAAPHRRIGRSQLAAALWPDQDDEGARRCLATALWRLKQRLGTLNALLRIGKETIALAEDDAMWIDAIAFEHGVEAALDDPAKLDNAADRDALKQALGLYRGDFLEFSAVDAIVIERERLRALYLDAALELARACKRHGDWRTACELGRAICTVEPLREDAQRLLMEAMVACGNRAQAVQHYRGFERLLAEELAVRPMRETRELAASIARVAATPAPDASTRTDAPHRHTLLMARQQLAESLSLLDQALSQ</sequence>
<dbReference type="GO" id="GO:0003677">
    <property type="term" value="F:DNA binding"/>
    <property type="evidence" value="ECO:0007669"/>
    <property type="project" value="InterPro"/>
</dbReference>
<name>A0A2K8MI98_9SPHN</name>
<gene>
    <name evidence="2" type="ORF">CVN68_01910</name>
</gene>
<dbReference type="InterPro" id="IPR036388">
    <property type="entry name" value="WH-like_DNA-bd_sf"/>
</dbReference>
<evidence type="ECO:0000259" key="1">
    <source>
        <dbReference type="SMART" id="SM01043"/>
    </source>
</evidence>
<dbReference type="InterPro" id="IPR051677">
    <property type="entry name" value="AfsR-DnrI-RedD_regulator"/>
</dbReference>
<dbReference type="KEGG" id="sphc:CVN68_01910"/>
<protein>
    <recommendedName>
        <fullName evidence="1">Bacterial transcriptional activator domain-containing protein</fullName>
    </recommendedName>
</protein>
<feature type="domain" description="Bacterial transcriptional activator" evidence="1">
    <location>
        <begin position="100"/>
        <end position="244"/>
    </location>
</feature>
<dbReference type="Pfam" id="PF03704">
    <property type="entry name" value="BTAD"/>
    <property type="match status" value="1"/>
</dbReference>
<dbReference type="Proteomes" id="UP000229081">
    <property type="component" value="Chromosome"/>
</dbReference>
<dbReference type="EMBL" id="CP024923">
    <property type="protein sequence ID" value="ATY30891.1"/>
    <property type="molecule type" value="Genomic_DNA"/>
</dbReference>
<proteinExistence type="predicted"/>
<dbReference type="InterPro" id="IPR005158">
    <property type="entry name" value="BTAD"/>
</dbReference>
<dbReference type="PANTHER" id="PTHR35807">
    <property type="entry name" value="TRANSCRIPTIONAL REGULATOR REDD-RELATED"/>
    <property type="match status" value="1"/>
</dbReference>
<dbReference type="SMART" id="SM01043">
    <property type="entry name" value="BTAD"/>
    <property type="match status" value="1"/>
</dbReference>
<organism evidence="2 3">
    <name type="scientific">Sphingomonas psychrotolerans</name>
    <dbReference type="NCBI Taxonomy" id="1327635"/>
    <lineage>
        <taxon>Bacteria</taxon>
        <taxon>Pseudomonadati</taxon>
        <taxon>Pseudomonadota</taxon>
        <taxon>Alphaproteobacteria</taxon>
        <taxon>Sphingomonadales</taxon>
        <taxon>Sphingomonadaceae</taxon>
        <taxon>Sphingomonas</taxon>
    </lineage>
</organism>
<dbReference type="SUPFAM" id="SSF46894">
    <property type="entry name" value="C-terminal effector domain of the bipartite response regulators"/>
    <property type="match status" value="1"/>
</dbReference>
<dbReference type="InterPro" id="IPR016032">
    <property type="entry name" value="Sig_transdc_resp-reg_C-effctor"/>
</dbReference>
<dbReference type="SUPFAM" id="SSF48452">
    <property type="entry name" value="TPR-like"/>
    <property type="match status" value="1"/>
</dbReference>
<dbReference type="OrthoDB" id="190810at2"/>
<dbReference type="InterPro" id="IPR011990">
    <property type="entry name" value="TPR-like_helical_dom_sf"/>
</dbReference>
<keyword evidence="3" id="KW-1185">Reference proteome</keyword>
<dbReference type="RefSeq" id="WP_100280702.1">
    <property type="nucleotide sequence ID" value="NZ_CP024923.1"/>
</dbReference>
<dbReference type="Gene3D" id="1.25.40.10">
    <property type="entry name" value="Tetratricopeptide repeat domain"/>
    <property type="match status" value="1"/>
</dbReference>
<evidence type="ECO:0000313" key="2">
    <source>
        <dbReference type="EMBL" id="ATY30891.1"/>
    </source>
</evidence>